<dbReference type="Gene3D" id="3.40.50.1240">
    <property type="entry name" value="Phosphoglycerate mutase-like"/>
    <property type="match status" value="1"/>
</dbReference>
<reference evidence="1" key="1">
    <citation type="submission" date="2020-05" db="EMBL/GenBank/DDBJ databases">
        <authorList>
            <person name="Chiriac C."/>
            <person name="Salcher M."/>
            <person name="Ghai R."/>
            <person name="Kavagutti S V."/>
        </authorList>
    </citation>
    <scope>NUCLEOTIDE SEQUENCE</scope>
</reference>
<dbReference type="InterPro" id="IPR013078">
    <property type="entry name" value="His_Pase_superF_clade-1"/>
</dbReference>
<dbReference type="PANTHER" id="PTHR48100:SF59">
    <property type="entry name" value="ADENOSYLCOBALAMIN_ALPHA-RIBAZOLE PHOSPHATASE"/>
    <property type="match status" value="1"/>
</dbReference>
<dbReference type="PROSITE" id="PS00175">
    <property type="entry name" value="PG_MUTASE"/>
    <property type="match status" value="1"/>
</dbReference>
<dbReference type="InterPro" id="IPR001345">
    <property type="entry name" value="PG/BPGM_mutase_AS"/>
</dbReference>
<accession>A0A6J6BQJ3</accession>
<dbReference type="GO" id="GO:0005737">
    <property type="term" value="C:cytoplasm"/>
    <property type="evidence" value="ECO:0007669"/>
    <property type="project" value="TreeGrafter"/>
</dbReference>
<proteinExistence type="predicted"/>
<dbReference type="InterPro" id="IPR029033">
    <property type="entry name" value="His_PPase_superfam"/>
</dbReference>
<dbReference type="AlphaFoldDB" id="A0A6J6BQJ3"/>
<protein>
    <submittedName>
        <fullName evidence="1">Unannotated protein</fullName>
    </submittedName>
</protein>
<dbReference type="PANTHER" id="PTHR48100">
    <property type="entry name" value="BROAD-SPECIFICITY PHOSPHATASE YOR283W-RELATED"/>
    <property type="match status" value="1"/>
</dbReference>
<dbReference type="InterPro" id="IPR050275">
    <property type="entry name" value="PGM_Phosphatase"/>
</dbReference>
<dbReference type="EMBL" id="CAEZSG010000116">
    <property type="protein sequence ID" value="CAB4541430.1"/>
    <property type="molecule type" value="Genomic_DNA"/>
</dbReference>
<sequence length="208" mass="22555">MTNFFLVRHGETDWNRIGRIQGSTDIPLNATGRSQATATGEKMQGRSWDVIASSPLSRAMETASIIAEALGLPAPTPLADLVERHYGEAEGMTGPELEAFYPDDTPVPGRETRDSVKVRVLAALHSLAAENKGKNVIIVAHGGVIRAVLQSTTGQAFFGERITNGSVHSFHHSDDGLQLVQFNDPLDVLTDDITLPDFEDQQPLEKRG</sequence>
<dbReference type="Pfam" id="PF00300">
    <property type="entry name" value="His_Phos_1"/>
    <property type="match status" value="1"/>
</dbReference>
<evidence type="ECO:0000313" key="1">
    <source>
        <dbReference type="EMBL" id="CAB4541430.1"/>
    </source>
</evidence>
<dbReference type="CDD" id="cd07067">
    <property type="entry name" value="HP_PGM_like"/>
    <property type="match status" value="1"/>
</dbReference>
<dbReference type="GO" id="GO:0016791">
    <property type="term" value="F:phosphatase activity"/>
    <property type="evidence" value="ECO:0007669"/>
    <property type="project" value="TreeGrafter"/>
</dbReference>
<dbReference type="SUPFAM" id="SSF53254">
    <property type="entry name" value="Phosphoglycerate mutase-like"/>
    <property type="match status" value="1"/>
</dbReference>
<gene>
    <name evidence="1" type="ORF">UFOPK1413_00754</name>
</gene>
<name>A0A6J6BQJ3_9ZZZZ</name>
<dbReference type="SMART" id="SM00855">
    <property type="entry name" value="PGAM"/>
    <property type="match status" value="1"/>
</dbReference>
<organism evidence="1">
    <name type="scientific">freshwater metagenome</name>
    <dbReference type="NCBI Taxonomy" id="449393"/>
    <lineage>
        <taxon>unclassified sequences</taxon>
        <taxon>metagenomes</taxon>
        <taxon>ecological metagenomes</taxon>
    </lineage>
</organism>